<dbReference type="Proteomes" id="UP000027265">
    <property type="component" value="Unassembled WGS sequence"/>
</dbReference>
<gene>
    <name evidence="4" type="ORF">JAAARDRAFT_82042</name>
</gene>
<dbReference type="PROSITE" id="PS00108">
    <property type="entry name" value="PROTEIN_KINASE_ST"/>
    <property type="match status" value="1"/>
</dbReference>
<sequence>MDSPDLPSRAAEVIEEYSRFRILVIGTTGVGKSTLINRTFNVDLAKVSEHHAGKSNIDDEITSPDNPLFVLHDSQGLEPGDVDALNKIKDFVKRRMAEPKIKDRLHAIWLCIEVPRAGGRLFETGTEELLQLMQDTLPIVVVFTKFDLLLLLERNKLRGKLSKEEIAPEAEKQGERFLEEHCKEPLARLAPNTSCVKVSRYWDGLCAKAIAGQKGFMAFLDAVHTDMVSVWNFNDPQKLLSGLKFKGMVLGLIEGLAPDNAATTSDNNNIASILQAISTPTGAAVDVVGLSSTFIKLVHDTSQMTPETLKCLMAYIVDLIAILENLLLVMLAKRSRPLTWEDVDLAFESYRKSTLLSTVHQDISDYTTRPHVRDVIDAGNAEKEMNRLVRLLVTTLPPELLAKIGVSSKTSILGNGHTVRGREQTTRPAESVTSSVPAAEVSGATTSDSRGIEEASTFEYDDGGPLDLGNSVVIVGGPIRGGGFSDVYRGVWDHQGQKVEVAMKKLRVYLEHNGDCLKLFRHEVKIWSRMNHPYILQFLGFTVLDGSFFCMISPWVHNGDCLRYLKLNPNADRVKLLSQTAQALHYLHSGKSGWSYVHGDLKGDNVLVSEEGNALLADFGLTRHLEKLSSHSMTPSRIPTLGLAQFAAPELFLPETRPTARSDVYAFGCLIVQIFTGELPFPTMSDLQIMMAKIQRGQKPSRPRDPALVVAGLDDRLWGVVERCVDAEPLLRPTMNGVVQMLG</sequence>
<keyword evidence="5" id="KW-1185">Reference proteome</keyword>
<dbReference type="InParanoid" id="A0A067P5J5"/>
<dbReference type="STRING" id="933084.A0A067P5J5"/>
<dbReference type="Pfam" id="PF07714">
    <property type="entry name" value="PK_Tyr_Ser-Thr"/>
    <property type="match status" value="1"/>
</dbReference>
<reference evidence="5" key="1">
    <citation type="journal article" date="2014" name="Proc. Natl. Acad. Sci. U.S.A.">
        <title>Extensive sampling of basidiomycete genomes demonstrates inadequacy of the white-rot/brown-rot paradigm for wood decay fungi.</title>
        <authorList>
            <person name="Riley R."/>
            <person name="Salamov A.A."/>
            <person name="Brown D.W."/>
            <person name="Nagy L.G."/>
            <person name="Floudas D."/>
            <person name="Held B.W."/>
            <person name="Levasseur A."/>
            <person name="Lombard V."/>
            <person name="Morin E."/>
            <person name="Otillar R."/>
            <person name="Lindquist E.A."/>
            <person name="Sun H."/>
            <person name="LaButti K.M."/>
            <person name="Schmutz J."/>
            <person name="Jabbour D."/>
            <person name="Luo H."/>
            <person name="Baker S.E."/>
            <person name="Pisabarro A.G."/>
            <person name="Walton J.D."/>
            <person name="Blanchette R.A."/>
            <person name="Henrissat B."/>
            <person name="Martin F."/>
            <person name="Cullen D."/>
            <person name="Hibbett D.S."/>
            <person name="Grigoriev I.V."/>
        </authorList>
    </citation>
    <scope>NUCLEOTIDE SEQUENCE [LARGE SCALE GENOMIC DNA]</scope>
    <source>
        <strain evidence="5">MUCL 33604</strain>
    </source>
</reference>
<dbReference type="HOGENOM" id="CLU_373869_0_0_1"/>
<proteinExistence type="inferred from homology"/>
<dbReference type="InterPro" id="IPR001245">
    <property type="entry name" value="Ser-Thr/Tyr_kinase_cat_dom"/>
</dbReference>
<evidence type="ECO:0000259" key="3">
    <source>
        <dbReference type="PROSITE" id="PS50011"/>
    </source>
</evidence>
<dbReference type="PANTHER" id="PTHR44329:SF214">
    <property type="entry name" value="PROTEIN KINASE DOMAIN-CONTAINING PROTEIN"/>
    <property type="match status" value="1"/>
</dbReference>
<comment type="similarity">
    <text evidence="1">Belongs to the protein kinase superfamily. TKL Ser/Thr protein kinase family. ROCO subfamily.</text>
</comment>
<evidence type="ECO:0000256" key="2">
    <source>
        <dbReference type="SAM" id="MobiDB-lite"/>
    </source>
</evidence>
<dbReference type="Gene3D" id="1.10.510.10">
    <property type="entry name" value="Transferase(Phosphotransferase) domain 1"/>
    <property type="match status" value="1"/>
</dbReference>
<dbReference type="AlphaFoldDB" id="A0A067P5J5"/>
<dbReference type="OrthoDB" id="4062651at2759"/>
<dbReference type="EMBL" id="KL197768">
    <property type="protein sequence ID" value="KDQ50029.1"/>
    <property type="molecule type" value="Genomic_DNA"/>
</dbReference>
<dbReference type="Pfam" id="PF01926">
    <property type="entry name" value="MMR_HSR1"/>
    <property type="match status" value="1"/>
</dbReference>
<name>A0A067P5J5_9AGAM</name>
<dbReference type="Gene3D" id="3.40.50.300">
    <property type="entry name" value="P-loop containing nucleotide triphosphate hydrolases"/>
    <property type="match status" value="1"/>
</dbReference>
<dbReference type="GO" id="GO:0005524">
    <property type="term" value="F:ATP binding"/>
    <property type="evidence" value="ECO:0007669"/>
    <property type="project" value="InterPro"/>
</dbReference>
<feature type="domain" description="Protein kinase" evidence="3">
    <location>
        <begin position="473"/>
        <end position="743"/>
    </location>
</feature>
<accession>A0A067P5J5</accession>
<feature type="compositionally biased region" description="Polar residues" evidence="2">
    <location>
        <begin position="426"/>
        <end position="436"/>
    </location>
</feature>
<evidence type="ECO:0000313" key="4">
    <source>
        <dbReference type="EMBL" id="KDQ50029.1"/>
    </source>
</evidence>
<dbReference type="PANTHER" id="PTHR44329">
    <property type="entry name" value="SERINE/THREONINE-PROTEIN KINASE TNNI3K-RELATED"/>
    <property type="match status" value="1"/>
</dbReference>
<dbReference type="InterPro" id="IPR006073">
    <property type="entry name" value="GTP-bd"/>
</dbReference>
<dbReference type="PROSITE" id="PS50011">
    <property type="entry name" value="PROTEIN_KINASE_DOM"/>
    <property type="match status" value="1"/>
</dbReference>
<dbReference type="InterPro" id="IPR008271">
    <property type="entry name" value="Ser/Thr_kinase_AS"/>
</dbReference>
<feature type="region of interest" description="Disordered" evidence="2">
    <location>
        <begin position="415"/>
        <end position="452"/>
    </location>
</feature>
<dbReference type="PRINTS" id="PR00449">
    <property type="entry name" value="RASTRNSFRMNG"/>
</dbReference>
<dbReference type="InterPro" id="IPR011009">
    <property type="entry name" value="Kinase-like_dom_sf"/>
</dbReference>
<evidence type="ECO:0000256" key="1">
    <source>
        <dbReference type="ARBA" id="ARBA00008171"/>
    </source>
</evidence>
<organism evidence="4 5">
    <name type="scientific">Jaapia argillacea MUCL 33604</name>
    <dbReference type="NCBI Taxonomy" id="933084"/>
    <lineage>
        <taxon>Eukaryota</taxon>
        <taxon>Fungi</taxon>
        <taxon>Dikarya</taxon>
        <taxon>Basidiomycota</taxon>
        <taxon>Agaricomycotina</taxon>
        <taxon>Agaricomycetes</taxon>
        <taxon>Agaricomycetidae</taxon>
        <taxon>Jaapiales</taxon>
        <taxon>Jaapiaceae</taxon>
        <taxon>Jaapia</taxon>
    </lineage>
</organism>
<protein>
    <recommendedName>
        <fullName evidence="3">Protein kinase domain-containing protein</fullName>
    </recommendedName>
</protein>
<dbReference type="InterPro" id="IPR051681">
    <property type="entry name" value="Ser/Thr_Kinases-Pseudokinases"/>
</dbReference>
<dbReference type="InterPro" id="IPR027417">
    <property type="entry name" value="P-loop_NTPase"/>
</dbReference>
<dbReference type="GO" id="GO:0005525">
    <property type="term" value="F:GTP binding"/>
    <property type="evidence" value="ECO:0007669"/>
    <property type="project" value="InterPro"/>
</dbReference>
<dbReference type="InterPro" id="IPR000719">
    <property type="entry name" value="Prot_kinase_dom"/>
</dbReference>
<dbReference type="SUPFAM" id="SSF52540">
    <property type="entry name" value="P-loop containing nucleoside triphosphate hydrolases"/>
    <property type="match status" value="1"/>
</dbReference>
<dbReference type="SMART" id="SM00220">
    <property type="entry name" value="S_TKc"/>
    <property type="match status" value="1"/>
</dbReference>
<dbReference type="GO" id="GO:0004674">
    <property type="term" value="F:protein serine/threonine kinase activity"/>
    <property type="evidence" value="ECO:0007669"/>
    <property type="project" value="TreeGrafter"/>
</dbReference>
<dbReference type="SUPFAM" id="SSF56112">
    <property type="entry name" value="Protein kinase-like (PK-like)"/>
    <property type="match status" value="1"/>
</dbReference>
<evidence type="ECO:0000313" key="5">
    <source>
        <dbReference type="Proteomes" id="UP000027265"/>
    </source>
</evidence>